<dbReference type="Proteomes" id="UP001519295">
    <property type="component" value="Unassembled WGS sequence"/>
</dbReference>
<evidence type="ECO:0000313" key="3">
    <source>
        <dbReference type="Proteomes" id="UP001519295"/>
    </source>
</evidence>
<feature type="chain" id="PRO_5046703592" description="Secreted protein" evidence="1">
    <location>
        <begin position="19"/>
        <end position="227"/>
    </location>
</feature>
<evidence type="ECO:0008006" key="4">
    <source>
        <dbReference type="Google" id="ProtNLM"/>
    </source>
</evidence>
<protein>
    <recommendedName>
        <fullName evidence="4">Secreted protein</fullName>
    </recommendedName>
</protein>
<sequence>MAAAALAVTVLYPVPAIAAPGDLFGPSGTTVVTPERMNQFAGSFDTGRGSREFTDRLGAPADGGTGALELRTPGDDDKVQFVTGELAGSLERFRDSSYHALRDPASEAGAFPSFQIAIDANGGELEPRDLHLLTFVPPEGPAGVWTRYDLGSARWCTTQQIGRVDPYRECRDGGARRSLDEIADAHPGVSVYAAGVNQGAGNASLVGAVDLIRVGDRTYDFEPSTTP</sequence>
<reference evidence="2 3" key="1">
    <citation type="submission" date="2021-03" db="EMBL/GenBank/DDBJ databases">
        <title>Sequencing the genomes of 1000 actinobacteria strains.</title>
        <authorList>
            <person name="Klenk H.-P."/>
        </authorList>
    </citation>
    <scope>NUCLEOTIDE SEQUENCE [LARGE SCALE GENOMIC DNA]</scope>
    <source>
        <strain evidence="2 3">DSM 45256</strain>
    </source>
</reference>
<comment type="caution">
    <text evidence="2">The sequence shown here is derived from an EMBL/GenBank/DDBJ whole genome shotgun (WGS) entry which is preliminary data.</text>
</comment>
<keyword evidence="1" id="KW-0732">Signal</keyword>
<accession>A0ABS4VUD9</accession>
<evidence type="ECO:0000313" key="2">
    <source>
        <dbReference type="EMBL" id="MBP2367406.1"/>
    </source>
</evidence>
<dbReference type="RefSeq" id="WP_210027538.1">
    <property type="nucleotide sequence ID" value="NZ_JAGINU010000001.1"/>
</dbReference>
<organism evidence="2 3">
    <name type="scientific">Pseudonocardia parietis</name>
    <dbReference type="NCBI Taxonomy" id="570936"/>
    <lineage>
        <taxon>Bacteria</taxon>
        <taxon>Bacillati</taxon>
        <taxon>Actinomycetota</taxon>
        <taxon>Actinomycetes</taxon>
        <taxon>Pseudonocardiales</taxon>
        <taxon>Pseudonocardiaceae</taxon>
        <taxon>Pseudonocardia</taxon>
    </lineage>
</organism>
<evidence type="ECO:0000256" key="1">
    <source>
        <dbReference type="SAM" id="SignalP"/>
    </source>
</evidence>
<proteinExistence type="predicted"/>
<feature type="signal peptide" evidence="1">
    <location>
        <begin position="1"/>
        <end position="18"/>
    </location>
</feature>
<gene>
    <name evidence="2" type="ORF">JOF36_003102</name>
</gene>
<name>A0ABS4VUD9_9PSEU</name>
<keyword evidence="3" id="KW-1185">Reference proteome</keyword>
<dbReference type="EMBL" id="JAGINU010000001">
    <property type="protein sequence ID" value="MBP2367406.1"/>
    <property type="molecule type" value="Genomic_DNA"/>
</dbReference>